<dbReference type="Gene3D" id="3.40.50.12780">
    <property type="entry name" value="N-terminal domain of ligase-like"/>
    <property type="match status" value="1"/>
</dbReference>
<dbReference type="Pfam" id="PF13193">
    <property type="entry name" value="AMP-binding_C"/>
    <property type="match status" value="1"/>
</dbReference>
<name>A0A1B8GBD5_9PEZI</name>
<evidence type="ECO:0000256" key="1">
    <source>
        <dbReference type="ARBA" id="ARBA00004924"/>
    </source>
</evidence>
<dbReference type="InterPro" id="IPR042099">
    <property type="entry name" value="ANL_N_sf"/>
</dbReference>
<dbReference type="InterPro" id="IPR025110">
    <property type="entry name" value="AMP-bd_C"/>
</dbReference>
<dbReference type="FunFam" id="3.40.50.12780:FF:000003">
    <property type="entry name" value="Long-chain-fatty-acid--CoA ligase FadD"/>
    <property type="match status" value="1"/>
</dbReference>
<dbReference type="PROSITE" id="PS00455">
    <property type="entry name" value="AMP_BINDING"/>
    <property type="match status" value="1"/>
</dbReference>
<reference evidence="5 6" key="1">
    <citation type="submission" date="2016-03" db="EMBL/GenBank/DDBJ databases">
        <title>Comparative genomics of Pseudogymnoascus destructans, the fungus causing white-nose syndrome of bats.</title>
        <authorList>
            <person name="Palmer J.M."/>
            <person name="Drees K.P."/>
            <person name="Foster J.T."/>
            <person name="Lindner D.L."/>
        </authorList>
    </citation>
    <scope>NUCLEOTIDE SEQUENCE [LARGE SCALE GENOMIC DNA]</scope>
    <source>
        <strain evidence="5 6">UAMH 10579</strain>
    </source>
</reference>
<evidence type="ECO:0000256" key="2">
    <source>
        <dbReference type="ARBA" id="ARBA00006432"/>
    </source>
</evidence>
<dbReference type="GO" id="GO:0006631">
    <property type="term" value="P:fatty acid metabolic process"/>
    <property type="evidence" value="ECO:0007669"/>
    <property type="project" value="TreeGrafter"/>
</dbReference>
<dbReference type="PANTHER" id="PTHR43201">
    <property type="entry name" value="ACYL-COA SYNTHETASE"/>
    <property type="match status" value="1"/>
</dbReference>
<dbReference type="InterPro" id="IPR020845">
    <property type="entry name" value="AMP-binding_CS"/>
</dbReference>
<proteinExistence type="inferred from homology"/>
<dbReference type="Proteomes" id="UP000091956">
    <property type="component" value="Unassembled WGS sequence"/>
</dbReference>
<accession>A0A1B8GBD5</accession>
<dbReference type="InterPro" id="IPR045851">
    <property type="entry name" value="AMP-bd_C_sf"/>
</dbReference>
<dbReference type="Gene3D" id="3.30.300.30">
    <property type="match status" value="1"/>
</dbReference>
<evidence type="ECO:0000313" key="6">
    <source>
        <dbReference type="Proteomes" id="UP000091956"/>
    </source>
</evidence>
<gene>
    <name evidence="5" type="ORF">VE01_09212</name>
</gene>
<dbReference type="EMBL" id="KV460257">
    <property type="protein sequence ID" value="OBT93159.1"/>
    <property type="molecule type" value="Genomic_DNA"/>
</dbReference>
<feature type="domain" description="AMP-binding enzyme C-terminal" evidence="4">
    <location>
        <begin position="484"/>
        <end position="578"/>
    </location>
</feature>
<dbReference type="GeneID" id="28842598"/>
<dbReference type="GO" id="GO:0031956">
    <property type="term" value="F:medium-chain fatty acid-CoA ligase activity"/>
    <property type="evidence" value="ECO:0007669"/>
    <property type="project" value="TreeGrafter"/>
</dbReference>
<dbReference type="InterPro" id="IPR000873">
    <property type="entry name" value="AMP-dep_synth/lig_dom"/>
</dbReference>
<dbReference type="AlphaFoldDB" id="A0A1B8GBD5"/>
<dbReference type="OrthoDB" id="10253115at2759"/>
<protein>
    <submittedName>
        <fullName evidence="5">Uncharacterized protein</fullName>
    </submittedName>
</protein>
<evidence type="ECO:0000259" key="3">
    <source>
        <dbReference type="Pfam" id="PF00501"/>
    </source>
</evidence>
<sequence>MSSNTTTIRRLQQTTHHLNDVAEPTTLSLVHGGAEPTLVDLTLGELLDEQCALRGDKECLVVPWTGARWSYTQLQHKSRSLAKAMLALGVRGGDRVGILAGNCEEYVSVFFAAGYVGCVLVVLNSTYTATEAQYALDHSGCKLLFAQEEYGKFNNTQLLSEVTSNLSNRNNLGSLKSLVMIKGPLNGFPTYDELIDAGALIPSEVLKAASIMVSPHDICNLQYTSGSTGQPKAAMLTHHNMINNAHSIGHRMSFTPADILCCPPPLFHCFGLVLGLLVCITHGSTIVLPSPSFSAPAVLAAVAAENCTALHGVPAMFEELLSLPRPASWSCPNLRTGIVAGAPVPVELMERMVGELNMKEFTSSYGLTEASPTCFNAHAGDSIHRKLTTVGRVLPHLRSKIIDRHGAIVPVGTPGELCMAGYSLQKGYWNNPDKTREVMIRDEQGVVWLHTGDEAVFDAEGYCTITGRFKDIIIRGGENIYPLEVESRLVAHPSGLITRAAVVGIPHPKYGEVVGAFLLPAPPSSPSSSSQEEERPTDDDLRAWVREVLGRHKAPAHIFWFGDAETGMSEVPQTGSGKVKKHVLRDVAGRIVGGR</sequence>
<organism evidence="5 6">
    <name type="scientific">Pseudogymnoascus verrucosus</name>
    <dbReference type="NCBI Taxonomy" id="342668"/>
    <lineage>
        <taxon>Eukaryota</taxon>
        <taxon>Fungi</taxon>
        <taxon>Dikarya</taxon>
        <taxon>Ascomycota</taxon>
        <taxon>Pezizomycotina</taxon>
        <taxon>Leotiomycetes</taxon>
        <taxon>Thelebolales</taxon>
        <taxon>Thelebolaceae</taxon>
        <taxon>Pseudogymnoascus</taxon>
    </lineage>
</organism>
<dbReference type="STRING" id="342668.A0A1B8GBD5"/>
<reference evidence="6" key="2">
    <citation type="journal article" date="2018" name="Nat. Commun.">
        <title>Extreme sensitivity to ultraviolet light in the fungal pathogen causing white-nose syndrome of bats.</title>
        <authorList>
            <person name="Palmer J.M."/>
            <person name="Drees K.P."/>
            <person name="Foster J.T."/>
            <person name="Lindner D.L."/>
        </authorList>
    </citation>
    <scope>NUCLEOTIDE SEQUENCE [LARGE SCALE GENOMIC DNA]</scope>
    <source>
        <strain evidence="6">UAMH 10579</strain>
    </source>
</reference>
<dbReference type="SUPFAM" id="SSF56801">
    <property type="entry name" value="Acetyl-CoA synthetase-like"/>
    <property type="match status" value="1"/>
</dbReference>
<dbReference type="PANTHER" id="PTHR43201:SF6">
    <property type="entry name" value="ACYL COA SYNTHETASE (EUROFUNG)"/>
    <property type="match status" value="1"/>
</dbReference>
<keyword evidence="6" id="KW-1185">Reference proteome</keyword>
<evidence type="ECO:0000313" key="5">
    <source>
        <dbReference type="EMBL" id="OBT93159.1"/>
    </source>
</evidence>
<comment type="pathway">
    <text evidence="1">Siderophore biosynthesis.</text>
</comment>
<dbReference type="RefSeq" id="XP_018126892.1">
    <property type="nucleotide sequence ID" value="XM_018278628.2"/>
</dbReference>
<dbReference type="Pfam" id="PF00501">
    <property type="entry name" value="AMP-binding"/>
    <property type="match status" value="1"/>
</dbReference>
<evidence type="ECO:0000259" key="4">
    <source>
        <dbReference type="Pfam" id="PF13193"/>
    </source>
</evidence>
<feature type="domain" description="AMP-dependent synthetase/ligase" evidence="3">
    <location>
        <begin position="47"/>
        <end position="429"/>
    </location>
</feature>
<comment type="similarity">
    <text evidence="2">Belongs to the ATP-dependent AMP-binding enzyme family.</text>
</comment>